<dbReference type="EMBL" id="PQIB02000010">
    <property type="protein sequence ID" value="RLM92829.1"/>
    <property type="molecule type" value="Genomic_DNA"/>
</dbReference>
<keyword evidence="2" id="KW-1185">Reference proteome</keyword>
<gene>
    <name evidence="1" type="ORF">C2845_PM08G26150</name>
</gene>
<dbReference type="Proteomes" id="UP000275267">
    <property type="component" value="Unassembled WGS sequence"/>
</dbReference>
<dbReference type="AlphaFoldDB" id="A0A3L6R034"/>
<evidence type="ECO:0000313" key="1">
    <source>
        <dbReference type="EMBL" id="RLM92829.1"/>
    </source>
</evidence>
<proteinExistence type="predicted"/>
<reference evidence="2" key="1">
    <citation type="journal article" date="2019" name="Nat. Commun.">
        <title>The genome of broomcorn millet.</title>
        <authorList>
            <person name="Zou C."/>
            <person name="Miki D."/>
            <person name="Li D."/>
            <person name="Tang Q."/>
            <person name="Xiao L."/>
            <person name="Rajput S."/>
            <person name="Deng P."/>
            <person name="Jia W."/>
            <person name="Huang R."/>
            <person name="Zhang M."/>
            <person name="Sun Y."/>
            <person name="Hu J."/>
            <person name="Fu X."/>
            <person name="Schnable P.S."/>
            <person name="Li F."/>
            <person name="Zhang H."/>
            <person name="Feng B."/>
            <person name="Zhu X."/>
            <person name="Liu R."/>
            <person name="Schnable J.C."/>
            <person name="Zhu J.-K."/>
            <person name="Zhang H."/>
        </authorList>
    </citation>
    <scope>NUCLEOTIDE SEQUENCE [LARGE SCALE GENOMIC DNA]</scope>
</reference>
<organism evidence="1 2">
    <name type="scientific">Panicum miliaceum</name>
    <name type="common">Proso millet</name>
    <name type="synonym">Broomcorn millet</name>
    <dbReference type="NCBI Taxonomy" id="4540"/>
    <lineage>
        <taxon>Eukaryota</taxon>
        <taxon>Viridiplantae</taxon>
        <taxon>Streptophyta</taxon>
        <taxon>Embryophyta</taxon>
        <taxon>Tracheophyta</taxon>
        <taxon>Spermatophyta</taxon>
        <taxon>Magnoliopsida</taxon>
        <taxon>Liliopsida</taxon>
        <taxon>Poales</taxon>
        <taxon>Poaceae</taxon>
        <taxon>PACMAD clade</taxon>
        <taxon>Panicoideae</taxon>
        <taxon>Panicodae</taxon>
        <taxon>Paniceae</taxon>
        <taxon>Panicinae</taxon>
        <taxon>Panicum</taxon>
        <taxon>Panicum sect. Panicum</taxon>
    </lineage>
</organism>
<name>A0A3L6R034_PANMI</name>
<accession>A0A3L6R034</accession>
<comment type="caution">
    <text evidence="1">The sequence shown here is derived from an EMBL/GenBank/DDBJ whole genome shotgun (WGS) entry which is preliminary data.</text>
</comment>
<sequence length="55" mass="5871">MCPALGTPPAQARNTCSHLPGVRAPAAVRVRLPAVLHQFLPGVRDPATIHVQPQR</sequence>
<protein>
    <submittedName>
        <fullName evidence="1">Uncharacterized protein</fullName>
    </submittedName>
</protein>
<evidence type="ECO:0000313" key="2">
    <source>
        <dbReference type="Proteomes" id="UP000275267"/>
    </source>
</evidence>